<feature type="domain" description="Calcineurin-like phosphoesterase" evidence="1">
    <location>
        <begin position="18"/>
        <end position="149"/>
    </location>
</feature>
<protein>
    <submittedName>
        <fullName evidence="2">Serine/threonine-protein phosphatase 1</fullName>
        <ecNumber evidence="2">3.1.3.16</ecNumber>
    </submittedName>
</protein>
<evidence type="ECO:0000259" key="1">
    <source>
        <dbReference type="Pfam" id="PF00149"/>
    </source>
</evidence>
<dbReference type="GO" id="GO:0004722">
    <property type="term" value="F:protein serine/threonine phosphatase activity"/>
    <property type="evidence" value="ECO:0007669"/>
    <property type="project" value="UniProtKB-EC"/>
</dbReference>
<dbReference type="PANTHER" id="PTHR42850">
    <property type="entry name" value="METALLOPHOSPHOESTERASE"/>
    <property type="match status" value="1"/>
</dbReference>
<evidence type="ECO:0000313" key="3">
    <source>
        <dbReference type="Proteomes" id="UP000254968"/>
    </source>
</evidence>
<dbReference type="InterPro" id="IPR029052">
    <property type="entry name" value="Metallo-depent_PP-like"/>
</dbReference>
<dbReference type="OrthoDB" id="5296354at2"/>
<dbReference type="Gene3D" id="3.60.21.10">
    <property type="match status" value="1"/>
</dbReference>
<organism evidence="2 3">
    <name type="scientific">Legionella beliardensis</name>
    <dbReference type="NCBI Taxonomy" id="91822"/>
    <lineage>
        <taxon>Bacteria</taxon>
        <taxon>Pseudomonadati</taxon>
        <taxon>Pseudomonadota</taxon>
        <taxon>Gammaproteobacteria</taxon>
        <taxon>Legionellales</taxon>
        <taxon>Legionellaceae</taxon>
        <taxon>Legionella</taxon>
    </lineage>
</organism>
<keyword evidence="2" id="KW-0378">Hydrolase</keyword>
<proteinExistence type="predicted"/>
<dbReference type="EC" id="3.1.3.16" evidence="2"/>
<dbReference type="Proteomes" id="UP000254968">
    <property type="component" value="Unassembled WGS sequence"/>
</dbReference>
<keyword evidence="3" id="KW-1185">Reference proteome</keyword>
<sequence length="457" mass="52239">MGQDILYLNENKKGSDSVIGDVHGNRGCLEHVMKQLQKGDRLFIVGDLTDRGHDSLGVIKLILKNGDRVFSIRGNHEDQCLDTINCLEALALRKSHLFKSSRFKNFLKGENYSLKSLFADFNAYENNEHEEDYEEIKFHLENHRLWLVDLFCYELRHNRITVHKDYIEYGEQSNIKRIEEYMSNLPYIIHVAGIDPFNVVHADMPFDNFVLIERIEQGNLQLTKEEKKYATWARGGKKEPFLAKTNSDGVITYVGHNIIEGKGNNLPIVRFESSTVNIDVATYKINSSLMVNHTKKSSSFTGLEAPPKNLLVKKNILDNYLASRHQPEQLISTAKTFDEHVEENVIPVLDSLCIDMAETTATSNTANQTSFIESEITAGGLLTRNNLFSENKMTRKHSAPTKFFDEQQVKRRKTDKQPTISSVIDSSADMDIVNTKQSTTLINLEQESESNESRWTW</sequence>
<dbReference type="GO" id="GO:0006798">
    <property type="term" value="P:polyphosphate catabolic process"/>
    <property type="evidence" value="ECO:0007669"/>
    <property type="project" value="TreeGrafter"/>
</dbReference>
<dbReference type="EMBL" id="UGNV01000003">
    <property type="protein sequence ID" value="STX55559.1"/>
    <property type="molecule type" value="Genomic_DNA"/>
</dbReference>
<dbReference type="GO" id="GO:0000298">
    <property type="term" value="F:endopolyphosphatase activity"/>
    <property type="evidence" value="ECO:0007669"/>
    <property type="project" value="TreeGrafter"/>
</dbReference>
<dbReference type="AlphaFoldDB" id="A0A378JTF5"/>
<dbReference type="Pfam" id="PF00149">
    <property type="entry name" value="Metallophos"/>
    <property type="match status" value="1"/>
</dbReference>
<gene>
    <name evidence="2" type="primary">pphA</name>
    <name evidence="2" type="ORF">NCTC13315_02930</name>
</gene>
<dbReference type="PANTHER" id="PTHR42850:SF4">
    <property type="entry name" value="ZINC-DEPENDENT ENDOPOLYPHOSPHATASE"/>
    <property type="match status" value="1"/>
</dbReference>
<dbReference type="RefSeq" id="WP_115304179.1">
    <property type="nucleotide sequence ID" value="NZ_CAAAHO010000009.1"/>
</dbReference>
<dbReference type="SUPFAM" id="SSF56300">
    <property type="entry name" value="Metallo-dependent phosphatases"/>
    <property type="match status" value="1"/>
</dbReference>
<dbReference type="InterPro" id="IPR004843">
    <property type="entry name" value="Calcineurin-like_PHP"/>
</dbReference>
<accession>A0A378JTF5</accession>
<evidence type="ECO:0000313" key="2">
    <source>
        <dbReference type="EMBL" id="STX55559.1"/>
    </source>
</evidence>
<dbReference type="GO" id="GO:0005737">
    <property type="term" value="C:cytoplasm"/>
    <property type="evidence" value="ECO:0007669"/>
    <property type="project" value="TreeGrafter"/>
</dbReference>
<dbReference type="InterPro" id="IPR050126">
    <property type="entry name" value="Ap4A_hydrolase"/>
</dbReference>
<reference evidence="2 3" key="1">
    <citation type="submission" date="2018-06" db="EMBL/GenBank/DDBJ databases">
        <authorList>
            <consortium name="Pathogen Informatics"/>
            <person name="Doyle S."/>
        </authorList>
    </citation>
    <scope>NUCLEOTIDE SEQUENCE [LARGE SCALE GENOMIC DNA]</scope>
    <source>
        <strain evidence="2 3">NCTC13315</strain>
    </source>
</reference>
<name>A0A378JTF5_9GAMM</name>